<gene>
    <name evidence="9" type="ORF">CDAUBV1_LOCUS1954</name>
</gene>
<proteinExistence type="predicted"/>
<feature type="transmembrane region" description="Helical" evidence="7">
    <location>
        <begin position="241"/>
        <end position="259"/>
    </location>
</feature>
<comment type="subcellular location">
    <subcellularLocation>
        <location evidence="1">Membrane</location>
        <topology evidence="1">Multi-pass membrane protein</topology>
    </subcellularLocation>
</comment>
<dbReference type="SUPFAM" id="SSF103473">
    <property type="entry name" value="MFS general substrate transporter"/>
    <property type="match status" value="1"/>
</dbReference>
<dbReference type="PRINTS" id="PR01035">
    <property type="entry name" value="TCRTETA"/>
</dbReference>
<feature type="transmembrane region" description="Helical" evidence="7">
    <location>
        <begin position="112"/>
        <end position="135"/>
    </location>
</feature>
<evidence type="ECO:0000256" key="1">
    <source>
        <dbReference type="ARBA" id="ARBA00004141"/>
    </source>
</evidence>
<feature type="transmembrane region" description="Helical" evidence="7">
    <location>
        <begin position="436"/>
        <end position="453"/>
    </location>
</feature>
<dbReference type="PANTHER" id="PTHR23504">
    <property type="entry name" value="MAJOR FACILITATOR SUPERFAMILY DOMAIN-CONTAINING PROTEIN 10"/>
    <property type="match status" value="1"/>
</dbReference>
<comment type="caution">
    <text evidence="9">The sequence shown here is derived from an EMBL/GenBank/DDBJ whole genome shotgun (WGS) entry which is preliminary data.</text>
</comment>
<accession>A0AAV2T2G9</accession>
<dbReference type="CDD" id="cd17387">
    <property type="entry name" value="MFS_MFSD14"/>
    <property type="match status" value="1"/>
</dbReference>
<feature type="transmembrane region" description="Helical" evidence="7">
    <location>
        <begin position="24"/>
        <end position="46"/>
    </location>
</feature>
<dbReference type="PANTHER" id="PTHR23504:SF1">
    <property type="entry name" value="GH21943P-RELATED"/>
    <property type="match status" value="1"/>
</dbReference>
<dbReference type="Proteomes" id="UP001497525">
    <property type="component" value="Unassembled WGS sequence"/>
</dbReference>
<dbReference type="PROSITE" id="PS00216">
    <property type="entry name" value="SUGAR_TRANSPORT_1"/>
    <property type="match status" value="1"/>
</dbReference>
<feature type="compositionally biased region" description="Polar residues" evidence="6">
    <location>
        <begin position="460"/>
        <end position="474"/>
    </location>
</feature>
<keyword evidence="2" id="KW-0813">Transport</keyword>
<keyword evidence="4 7" id="KW-1133">Transmembrane helix</keyword>
<evidence type="ECO:0000256" key="4">
    <source>
        <dbReference type="ARBA" id="ARBA00022989"/>
    </source>
</evidence>
<evidence type="ECO:0000256" key="2">
    <source>
        <dbReference type="ARBA" id="ARBA00022448"/>
    </source>
</evidence>
<dbReference type="AlphaFoldDB" id="A0AAV2T2G9"/>
<evidence type="ECO:0000256" key="6">
    <source>
        <dbReference type="SAM" id="MobiDB-lite"/>
    </source>
</evidence>
<sequence>MRRRVSVPDDEKQENKTCMSKPTVYHAAVIIFLEFFAFGLLTNPMISVLDETFPKQTFLMNGVIQGVKGLLSFMSAPLLGALSDALGRKPFLLLTVTFTCSPIPLMKISHWWYFTMISISGIFAVTFSVVLAYVADITTEEERSWGYGLVSATFAASLVSSPAIGAYIGRFFSEDVVVALATAIAFLDIFFIMSCVPESLPDKVRTTHLCSATGRGSGSSGKISWDKIDPFAALRKLTNDYLVLIVCITTFFSYLPEAGQYSCFVVYLRLILGFSEESVAFYIAYLGILSCISQTFFLGLLNRYIGYKRTIVVGLICEAAQLFLFGFATEHALLWIAGGVAAMGSLTYPALSAFVSNHSAADQQGVAQGLIAGIRGLCGGLGPALFGLIFYIFRVDLNDQSTDQSPGSGGRSATILPGSSEHLKQLQAQFLPGPPFAFGAVLVLLAILAAWFIPEPPQLPTSATGPGCPSQDSDGTAVEAFDGSRLRRSSPIRDYDQFTSQEQVNEQEYNDNSFLLNQKTRLKHNSGKVHFGNREVGLWDRIMSGLSNRRRALPIRRPTRILRPSGVSFTRSHLVDPIRRLIVGLSTGGRTIDGAEIAELPGHSSGLDANSFSSGNDGRNKVYSGISLSETEADDLSNYRSHHLNNFLTFSPESEVVTAHRFDLSHNGRGGFPSSHDNEERQGLLDSLDDHPVDKPQMSLIGKGDEILRLGIPS</sequence>
<feature type="region of interest" description="Disordered" evidence="6">
    <location>
        <begin position="460"/>
        <end position="483"/>
    </location>
</feature>
<feature type="transmembrane region" description="Helical" evidence="7">
    <location>
        <begin position="176"/>
        <end position="196"/>
    </location>
</feature>
<evidence type="ECO:0000313" key="9">
    <source>
        <dbReference type="EMBL" id="CAL5130339.1"/>
    </source>
</evidence>
<dbReference type="InterPro" id="IPR001958">
    <property type="entry name" value="Tet-R_TetA/multi-R_MdtG-like"/>
</dbReference>
<dbReference type="InterPro" id="IPR011701">
    <property type="entry name" value="MFS"/>
</dbReference>
<dbReference type="GO" id="GO:0022857">
    <property type="term" value="F:transmembrane transporter activity"/>
    <property type="evidence" value="ECO:0007669"/>
    <property type="project" value="InterPro"/>
</dbReference>
<feature type="domain" description="Major facilitator superfamily (MFS) profile" evidence="8">
    <location>
        <begin position="23"/>
        <end position="458"/>
    </location>
</feature>
<evidence type="ECO:0000259" key="8">
    <source>
        <dbReference type="PROSITE" id="PS50850"/>
    </source>
</evidence>
<protein>
    <recommendedName>
        <fullName evidence="8">Major facilitator superfamily (MFS) profile domain-containing protein</fullName>
    </recommendedName>
</protein>
<evidence type="ECO:0000313" key="10">
    <source>
        <dbReference type="Proteomes" id="UP001497525"/>
    </source>
</evidence>
<keyword evidence="3 7" id="KW-0812">Transmembrane</keyword>
<feature type="transmembrane region" description="Helical" evidence="7">
    <location>
        <begin position="279"/>
        <end position="298"/>
    </location>
</feature>
<name>A0AAV2T2G9_CALDB</name>
<dbReference type="GO" id="GO:0016020">
    <property type="term" value="C:membrane"/>
    <property type="evidence" value="ECO:0007669"/>
    <property type="project" value="UniProtKB-SubCell"/>
</dbReference>
<feature type="transmembrane region" description="Helical" evidence="7">
    <location>
        <begin position="367"/>
        <end position="393"/>
    </location>
</feature>
<feature type="region of interest" description="Disordered" evidence="6">
    <location>
        <begin position="668"/>
        <end position="693"/>
    </location>
</feature>
<dbReference type="InterPro" id="IPR020846">
    <property type="entry name" value="MFS_dom"/>
</dbReference>
<dbReference type="EMBL" id="CAXLJL010000062">
    <property type="protein sequence ID" value="CAL5130339.1"/>
    <property type="molecule type" value="Genomic_DNA"/>
</dbReference>
<keyword evidence="5 7" id="KW-0472">Membrane</keyword>
<feature type="compositionally biased region" description="Basic and acidic residues" evidence="6">
    <location>
        <begin position="676"/>
        <end position="693"/>
    </location>
</feature>
<dbReference type="PROSITE" id="PS50850">
    <property type="entry name" value="MFS"/>
    <property type="match status" value="1"/>
</dbReference>
<evidence type="ECO:0000256" key="5">
    <source>
        <dbReference type="ARBA" id="ARBA00023136"/>
    </source>
</evidence>
<evidence type="ECO:0000256" key="7">
    <source>
        <dbReference type="SAM" id="Phobius"/>
    </source>
</evidence>
<feature type="transmembrane region" description="Helical" evidence="7">
    <location>
        <begin position="147"/>
        <end position="170"/>
    </location>
</feature>
<dbReference type="InterPro" id="IPR036259">
    <property type="entry name" value="MFS_trans_sf"/>
</dbReference>
<reference evidence="9" key="1">
    <citation type="submission" date="2024-06" db="EMBL/GenBank/DDBJ databases">
        <authorList>
            <person name="Liu X."/>
            <person name="Lenzi L."/>
            <person name="Haldenby T S."/>
            <person name="Uol C."/>
        </authorList>
    </citation>
    <scope>NUCLEOTIDE SEQUENCE</scope>
</reference>
<evidence type="ECO:0000256" key="3">
    <source>
        <dbReference type="ARBA" id="ARBA00022692"/>
    </source>
</evidence>
<organism evidence="9 10">
    <name type="scientific">Calicophoron daubneyi</name>
    <name type="common">Rumen fluke</name>
    <name type="synonym">Paramphistomum daubneyi</name>
    <dbReference type="NCBI Taxonomy" id="300641"/>
    <lineage>
        <taxon>Eukaryota</taxon>
        <taxon>Metazoa</taxon>
        <taxon>Spiralia</taxon>
        <taxon>Lophotrochozoa</taxon>
        <taxon>Platyhelminthes</taxon>
        <taxon>Trematoda</taxon>
        <taxon>Digenea</taxon>
        <taxon>Plagiorchiida</taxon>
        <taxon>Pronocephalata</taxon>
        <taxon>Paramphistomoidea</taxon>
        <taxon>Paramphistomidae</taxon>
        <taxon>Calicophoron</taxon>
    </lineage>
</organism>
<dbReference type="Pfam" id="PF07690">
    <property type="entry name" value="MFS_1"/>
    <property type="match status" value="1"/>
</dbReference>
<dbReference type="Gene3D" id="1.20.1250.20">
    <property type="entry name" value="MFS general substrate transporter like domains"/>
    <property type="match status" value="1"/>
</dbReference>
<dbReference type="InterPro" id="IPR005829">
    <property type="entry name" value="Sugar_transporter_CS"/>
</dbReference>